<evidence type="ECO:0000256" key="8">
    <source>
        <dbReference type="PROSITE-ProRule" id="PRU10060"/>
    </source>
</evidence>
<dbReference type="Gene3D" id="1.50.10.10">
    <property type="match status" value="2"/>
</dbReference>
<evidence type="ECO:0000256" key="10">
    <source>
        <dbReference type="SAM" id="MobiDB-lite"/>
    </source>
</evidence>
<keyword evidence="11" id="KW-0812">Transmembrane</keyword>
<feature type="active site" evidence="8">
    <location>
        <position position="399"/>
    </location>
</feature>
<keyword evidence="7 8" id="KW-0624">Polysaccharide degradation</keyword>
<sequence length="448" mass="49876">MHSRNQWGGSFELSTDNLEVASGGHHGNSHAGEWDRAALLDHGGGQSQQQRFDLDETLQSWVLERAAEKKKKKYVDFGCIMVSHKALKWIIGSIVVAFCVIALPIIITKSLPKHHSQPTSPDNYTIALHKALLFFNAQKCLNGSTTPDDHYCWQKPEDMTYERSTITIFKGPDLAGEMAAALASASIVFQDDLTYSTTLIKGATTLFAFARDSGKRATYSHGDPNIQPYYNSTGYYDEYMWGAAWLYYATGNSSYISLATNPSIPKKAKAFNMIPDFSVLSWNNKLPAAMLLLTRFRMFLNPGYPYEDMLKMYHNIDYIMGKNPINMSYIVGYGNRFPKHVHHRGASTPNDNNHYSCTGGWKWRDNPNGNPNNITGAMVGGPDRFDQFHDSRSNYNFTEPTMAGNAGLVAALISLTNTIGTGIDKNTIFSKVPPLGPQNPPPPPPWKP</sequence>
<dbReference type="AlphaFoldDB" id="A0AAV1XAN8"/>
<keyword evidence="11" id="KW-1133">Transmembrane helix</keyword>
<evidence type="ECO:0000256" key="5">
    <source>
        <dbReference type="ARBA" id="ARBA00023277"/>
    </source>
</evidence>
<dbReference type="EMBL" id="CAXHTB010000013">
    <property type="protein sequence ID" value="CAL0318681.1"/>
    <property type="molecule type" value="Genomic_DNA"/>
</dbReference>
<dbReference type="InterPro" id="IPR008928">
    <property type="entry name" value="6-hairpin_glycosidase_sf"/>
</dbReference>
<feature type="active site" evidence="8">
    <location>
        <position position="390"/>
    </location>
</feature>
<evidence type="ECO:0000256" key="11">
    <source>
        <dbReference type="SAM" id="Phobius"/>
    </source>
</evidence>
<evidence type="ECO:0000313" key="14">
    <source>
        <dbReference type="Proteomes" id="UP001497480"/>
    </source>
</evidence>
<keyword evidence="3 8" id="KW-0378">Hydrolase</keyword>
<dbReference type="InterPro" id="IPR001701">
    <property type="entry name" value="Glyco_hydro_9"/>
</dbReference>
<dbReference type="GO" id="GO:0030245">
    <property type="term" value="P:cellulose catabolic process"/>
    <property type="evidence" value="ECO:0007669"/>
    <property type="project" value="UniProtKB-KW"/>
</dbReference>
<keyword evidence="11" id="KW-0472">Membrane</keyword>
<keyword evidence="5 8" id="KW-0119">Carbohydrate metabolism</keyword>
<feature type="compositionally biased region" description="Pro residues" evidence="10">
    <location>
        <begin position="434"/>
        <end position="448"/>
    </location>
</feature>
<evidence type="ECO:0000256" key="7">
    <source>
        <dbReference type="ARBA" id="ARBA00023326"/>
    </source>
</evidence>
<dbReference type="InterPro" id="IPR012341">
    <property type="entry name" value="6hp_glycosidase-like_sf"/>
</dbReference>
<comment type="caution">
    <text evidence="13">The sequence shown here is derived from an EMBL/GenBank/DDBJ whole genome shotgun (WGS) entry which is preliminary data.</text>
</comment>
<proteinExistence type="inferred from homology"/>
<dbReference type="Pfam" id="PF00759">
    <property type="entry name" value="Glyco_hydro_9"/>
    <property type="match status" value="2"/>
</dbReference>
<dbReference type="PROSITE" id="PS00698">
    <property type="entry name" value="GH9_3"/>
    <property type="match status" value="1"/>
</dbReference>
<protein>
    <recommendedName>
        <fullName evidence="9">Endoglucanase</fullName>
        <ecNumber evidence="9">3.2.1.4</ecNumber>
    </recommendedName>
</protein>
<evidence type="ECO:0000259" key="12">
    <source>
        <dbReference type="Pfam" id="PF00759"/>
    </source>
</evidence>
<accession>A0AAV1XAN8</accession>
<feature type="domain" description="Glycoside hydrolase family 9" evidence="12">
    <location>
        <begin position="148"/>
        <end position="313"/>
    </location>
</feature>
<evidence type="ECO:0000256" key="4">
    <source>
        <dbReference type="ARBA" id="ARBA00023001"/>
    </source>
</evidence>
<evidence type="ECO:0000256" key="1">
    <source>
        <dbReference type="ARBA" id="ARBA00000966"/>
    </source>
</evidence>
<dbReference type="Proteomes" id="UP001497480">
    <property type="component" value="Unassembled WGS sequence"/>
</dbReference>
<organism evidence="13 14">
    <name type="scientific">Lupinus luteus</name>
    <name type="common">European yellow lupine</name>
    <dbReference type="NCBI Taxonomy" id="3873"/>
    <lineage>
        <taxon>Eukaryota</taxon>
        <taxon>Viridiplantae</taxon>
        <taxon>Streptophyta</taxon>
        <taxon>Embryophyta</taxon>
        <taxon>Tracheophyta</taxon>
        <taxon>Spermatophyta</taxon>
        <taxon>Magnoliopsida</taxon>
        <taxon>eudicotyledons</taxon>
        <taxon>Gunneridae</taxon>
        <taxon>Pentapetalae</taxon>
        <taxon>rosids</taxon>
        <taxon>fabids</taxon>
        <taxon>Fabales</taxon>
        <taxon>Fabaceae</taxon>
        <taxon>Papilionoideae</taxon>
        <taxon>50 kb inversion clade</taxon>
        <taxon>genistoids sensu lato</taxon>
        <taxon>core genistoids</taxon>
        <taxon>Genisteae</taxon>
        <taxon>Lupinus</taxon>
    </lineage>
</organism>
<evidence type="ECO:0000256" key="2">
    <source>
        <dbReference type="ARBA" id="ARBA00007072"/>
    </source>
</evidence>
<evidence type="ECO:0000256" key="6">
    <source>
        <dbReference type="ARBA" id="ARBA00023295"/>
    </source>
</evidence>
<dbReference type="PANTHER" id="PTHR22298">
    <property type="entry name" value="ENDO-1,4-BETA-GLUCANASE"/>
    <property type="match status" value="1"/>
</dbReference>
<dbReference type="InterPro" id="IPR033126">
    <property type="entry name" value="Glyco_hydro_9_Asp/Glu_AS"/>
</dbReference>
<gene>
    <name evidence="13" type="ORF">LLUT_LOCUS19741</name>
</gene>
<dbReference type="GO" id="GO:0008810">
    <property type="term" value="F:cellulase activity"/>
    <property type="evidence" value="ECO:0007669"/>
    <property type="project" value="UniProtKB-EC"/>
</dbReference>
<keyword evidence="6 8" id="KW-0326">Glycosidase</keyword>
<evidence type="ECO:0000313" key="13">
    <source>
        <dbReference type="EMBL" id="CAL0318681.1"/>
    </source>
</evidence>
<keyword evidence="14" id="KW-1185">Reference proteome</keyword>
<dbReference type="EC" id="3.2.1.4" evidence="9"/>
<feature type="transmembrane region" description="Helical" evidence="11">
    <location>
        <begin position="89"/>
        <end position="107"/>
    </location>
</feature>
<comment type="similarity">
    <text evidence="2 8 9">Belongs to the glycosyl hydrolase 9 (cellulase E) family.</text>
</comment>
<evidence type="ECO:0000256" key="3">
    <source>
        <dbReference type="ARBA" id="ARBA00022801"/>
    </source>
</evidence>
<evidence type="ECO:0000256" key="9">
    <source>
        <dbReference type="RuleBase" id="RU361166"/>
    </source>
</evidence>
<keyword evidence="4 9" id="KW-0136">Cellulose degradation</keyword>
<feature type="region of interest" description="Disordered" evidence="10">
    <location>
        <begin position="429"/>
        <end position="448"/>
    </location>
</feature>
<comment type="catalytic activity">
    <reaction evidence="1 9">
        <text>Endohydrolysis of (1-&gt;4)-beta-D-glucosidic linkages in cellulose, lichenin and cereal beta-D-glucans.</text>
        <dbReference type="EC" id="3.2.1.4"/>
    </reaction>
</comment>
<dbReference type="SUPFAM" id="SSF48208">
    <property type="entry name" value="Six-hairpin glycosidases"/>
    <property type="match status" value="1"/>
</dbReference>
<reference evidence="13 14" key="1">
    <citation type="submission" date="2024-03" db="EMBL/GenBank/DDBJ databases">
        <authorList>
            <person name="Martinez-Hernandez J."/>
        </authorList>
    </citation>
    <scope>NUCLEOTIDE SEQUENCE [LARGE SCALE GENOMIC DNA]</scope>
</reference>
<feature type="domain" description="Glycoside hydrolase family 9" evidence="12">
    <location>
        <begin position="314"/>
        <end position="412"/>
    </location>
</feature>
<name>A0AAV1XAN8_LUPLU</name>